<dbReference type="KEGG" id="otr:OTERR_28450"/>
<keyword evidence="2" id="KW-1185">Reference proteome</keyword>
<evidence type="ECO:0000313" key="1">
    <source>
        <dbReference type="EMBL" id="QEL66321.1"/>
    </source>
</evidence>
<dbReference type="NCBIfam" id="TIGR03359">
    <property type="entry name" value="VI_chp_6"/>
    <property type="match status" value="1"/>
</dbReference>
<dbReference type="AlphaFoldDB" id="A0A5C1EBE4"/>
<sequence>MINRYYEDELHKLKSLAVEFAQANPALAPMLAAASADPDVERLLEGVAFLTGLTRQKLDDEFPEFVQELANLLFPYYLRPIPASTLVSFTAKGMLSETATIPAGTEIASVAVDGTSCRFRTCHDLEVPPLVLQQTRLDGGAGTSPRLVLDFDCMGGEVDRWGGDVLRLFLGGGYAEGAKLLLLLAKHVTFVRIGNDDSTWELDPRALRPAGFDNPMLPSPSHAFPGFRTVQEFFVLPEKFLFVELKGLARWTTSGKGSRFTLTLGLDRVPDWMPEIHADSFLLNVVPAINLFPHEAAPITHDHRVTEYRVRPEGDNSQHYQVYGVDEVTGYQQGVAKERVYRPFGALRGNDRHGAPSYHTVIRPAAVGRGSDTFLSVNYAPGTEPVPETLSLRITCTNRHLPESLQLGDLCRPTGSSPERMNFQNIRPITPSISPPTGEALLWRVIGMVSLNLLSIANAENLKSLLALHIFGERSEQGATAANRRRIDGIEAVTATPETRLVGRGSVLRGQRVQVKCRPDHFGGIGDLYLFGCMLDHFLSNYAGINAYTRVELVDAFSGAVFTWPPRLGQQTLL</sequence>
<dbReference type="PANTHER" id="PTHR35370">
    <property type="entry name" value="CYTOPLASMIC PROTEIN-RELATED-RELATED"/>
    <property type="match status" value="1"/>
</dbReference>
<dbReference type="RefSeq" id="WP_149426200.1">
    <property type="nucleotide sequence ID" value="NZ_CP022579.1"/>
</dbReference>
<reference evidence="1 2" key="1">
    <citation type="submission" date="2017-07" db="EMBL/GenBank/DDBJ databases">
        <title>Complete genome sequence of Oryzomicrobium terrae TPP412.</title>
        <authorList>
            <person name="Chiu L.-W."/>
            <person name="Lo K.-J."/>
            <person name="Tsai Y.-M."/>
            <person name="Lin S.-S."/>
            <person name="Kuo C.-H."/>
            <person name="Liu C.-T."/>
        </authorList>
    </citation>
    <scope>NUCLEOTIDE SEQUENCE [LARGE SCALE GENOMIC DNA]</scope>
    <source>
        <strain evidence="1 2">TPP412</strain>
    </source>
</reference>
<dbReference type="InterPro" id="IPR010272">
    <property type="entry name" value="T6SS_TssF"/>
</dbReference>
<protein>
    <submittedName>
        <fullName evidence="1">Type VI secretion system protein ImpG</fullName>
    </submittedName>
</protein>
<organism evidence="1 2">
    <name type="scientific">Oryzomicrobium terrae</name>
    <dbReference type="NCBI Taxonomy" id="1735038"/>
    <lineage>
        <taxon>Bacteria</taxon>
        <taxon>Pseudomonadati</taxon>
        <taxon>Pseudomonadota</taxon>
        <taxon>Betaproteobacteria</taxon>
        <taxon>Rhodocyclales</taxon>
        <taxon>Rhodocyclaceae</taxon>
        <taxon>Oryzomicrobium</taxon>
    </lineage>
</organism>
<dbReference type="Pfam" id="PF05947">
    <property type="entry name" value="T6SS_TssF"/>
    <property type="match status" value="1"/>
</dbReference>
<dbReference type="EMBL" id="CP022579">
    <property type="protein sequence ID" value="QEL66321.1"/>
    <property type="molecule type" value="Genomic_DNA"/>
</dbReference>
<evidence type="ECO:0000313" key="2">
    <source>
        <dbReference type="Proteomes" id="UP000323671"/>
    </source>
</evidence>
<proteinExistence type="predicted"/>
<gene>
    <name evidence="1" type="primary">impG</name>
    <name evidence="1" type="ORF">OTERR_28450</name>
</gene>
<dbReference type="PIRSF" id="PIRSF028304">
    <property type="entry name" value="UCP028304"/>
    <property type="match status" value="1"/>
</dbReference>
<name>A0A5C1EBE4_9RHOO</name>
<accession>A0A5C1EBE4</accession>
<dbReference type="Proteomes" id="UP000323671">
    <property type="component" value="Chromosome"/>
</dbReference>
<dbReference type="PANTHER" id="PTHR35370:SF4">
    <property type="entry name" value="TYPE VI SECRETION SYSTEM BASEPLATE SUBUNIT TSSF"/>
    <property type="match status" value="1"/>
</dbReference>